<keyword evidence="5" id="KW-0949">S-adenosyl-L-methionine</keyword>
<dbReference type="PROSITE" id="PS50014">
    <property type="entry name" value="BROMODOMAIN_2"/>
    <property type="match status" value="1"/>
</dbReference>
<dbReference type="SMART" id="SM00317">
    <property type="entry name" value="SET"/>
    <property type="match status" value="1"/>
</dbReference>
<dbReference type="PROSITE" id="PS50280">
    <property type="entry name" value="SET"/>
    <property type="match status" value="1"/>
</dbReference>
<evidence type="ECO:0000313" key="17">
    <source>
        <dbReference type="EMBL" id="CAD8303381.1"/>
    </source>
</evidence>
<dbReference type="Pfam" id="PF00439">
    <property type="entry name" value="Bromodomain"/>
    <property type="match status" value="1"/>
</dbReference>
<name>A0A7R9VS13_9STRA</name>
<dbReference type="InterPro" id="IPR001487">
    <property type="entry name" value="Bromodomain"/>
</dbReference>
<dbReference type="InterPro" id="IPR046341">
    <property type="entry name" value="SET_dom_sf"/>
</dbReference>
<comment type="catalytic activity">
    <reaction evidence="10">
        <text>N(6)-methyl-L-lysyl(4)-[histone H3] + S-adenosyl-L-methionine = N(6),N(6)-dimethyl-L-lysyl(4)-[histone H3] + S-adenosyl-L-homocysteine + H(+)</text>
        <dbReference type="Rhea" id="RHEA:60268"/>
        <dbReference type="Rhea" id="RHEA-COMP:15540"/>
        <dbReference type="Rhea" id="RHEA-COMP:15543"/>
        <dbReference type="ChEBI" id="CHEBI:15378"/>
        <dbReference type="ChEBI" id="CHEBI:57856"/>
        <dbReference type="ChEBI" id="CHEBI:59789"/>
        <dbReference type="ChEBI" id="CHEBI:61929"/>
        <dbReference type="ChEBI" id="CHEBI:61976"/>
    </reaction>
</comment>
<feature type="region of interest" description="Disordered" evidence="13">
    <location>
        <begin position="364"/>
        <end position="388"/>
    </location>
</feature>
<feature type="compositionally biased region" description="Basic and acidic residues" evidence="13">
    <location>
        <begin position="364"/>
        <end position="380"/>
    </location>
</feature>
<gene>
    <name evidence="17" type="ORF">TDUB1175_LOCUS6390</name>
</gene>
<proteinExistence type="predicted"/>
<reference evidence="17" key="1">
    <citation type="submission" date="2021-01" db="EMBL/GenBank/DDBJ databases">
        <authorList>
            <person name="Corre E."/>
            <person name="Pelletier E."/>
            <person name="Niang G."/>
            <person name="Scheremetjew M."/>
            <person name="Finn R."/>
            <person name="Kale V."/>
            <person name="Holt S."/>
            <person name="Cochrane G."/>
            <person name="Meng A."/>
            <person name="Brown T."/>
            <person name="Cohen L."/>
        </authorList>
    </citation>
    <scope>NUCLEOTIDE SEQUENCE</scope>
    <source>
        <strain evidence="17">CCMP147</strain>
    </source>
</reference>
<evidence type="ECO:0000256" key="12">
    <source>
        <dbReference type="PROSITE-ProRule" id="PRU00035"/>
    </source>
</evidence>
<evidence type="ECO:0000259" key="14">
    <source>
        <dbReference type="PROSITE" id="PS50014"/>
    </source>
</evidence>
<dbReference type="GO" id="GO:0140999">
    <property type="term" value="F:histone H3K4 trimethyltransferase activity"/>
    <property type="evidence" value="ECO:0007669"/>
    <property type="project" value="UniProtKB-EC"/>
</dbReference>
<dbReference type="PROSITE" id="PS50868">
    <property type="entry name" value="POST_SET"/>
    <property type="match status" value="1"/>
</dbReference>
<keyword evidence="6" id="KW-0156">Chromatin regulator</keyword>
<dbReference type="SMART" id="SM00297">
    <property type="entry name" value="BROMO"/>
    <property type="match status" value="1"/>
</dbReference>
<dbReference type="GO" id="GO:0032259">
    <property type="term" value="P:methylation"/>
    <property type="evidence" value="ECO:0007669"/>
    <property type="project" value="UniProtKB-KW"/>
</dbReference>
<protein>
    <recommendedName>
        <fullName evidence="2">[histone H3]-lysine(4) N-trimethyltransferase</fullName>
        <ecNumber evidence="2">2.1.1.354</ecNumber>
    </recommendedName>
</protein>
<feature type="region of interest" description="Disordered" evidence="13">
    <location>
        <begin position="1"/>
        <end position="43"/>
    </location>
</feature>
<dbReference type="SUPFAM" id="SSF47370">
    <property type="entry name" value="Bromodomain"/>
    <property type="match status" value="1"/>
</dbReference>
<dbReference type="PANTHER" id="PTHR45814">
    <property type="entry name" value="HISTONE-LYSINE N-METHYLTRANSFERASE SETD1"/>
    <property type="match status" value="1"/>
</dbReference>
<dbReference type="Gene3D" id="1.20.920.10">
    <property type="entry name" value="Bromodomain-like"/>
    <property type="match status" value="1"/>
</dbReference>
<evidence type="ECO:0000259" key="15">
    <source>
        <dbReference type="PROSITE" id="PS50280"/>
    </source>
</evidence>
<organism evidence="17">
    <name type="scientific">Pseudictyota dubia</name>
    <dbReference type="NCBI Taxonomy" id="2749911"/>
    <lineage>
        <taxon>Eukaryota</taxon>
        <taxon>Sar</taxon>
        <taxon>Stramenopiles</taxon>
        <taxon>Ochrophyta</taxon>
        <taxon>Bacillariophyta</taxon>
        <taxon>Mediophyceae</taxon>
        <taxon>Biddulphiophycidae</taxon>
        <taxon>Eupodiscales</taxon>
        <taxon>Odontellaceae</taxon>
        <taxon>Pseudictyota</taxon>
    </lineage>
</organism>
<evidence type="ECO:0000256" key="1">
    <source>
        <dbReference type="ARBA" id="ARBA00004123"/>
    </source>
</evidence>
<comment type="catalytic activity">
    <reaction evidence="9">
        <text>L-lysyl(4)-[histone H3] + 3 S-adenosyl-L-methionine = N(6),N(6),N(6)-trimethyl-L-lysyl(4)-[histone H3] + 3 S-adenosyl-L-homocysteine + 3 H(+)</text>
        <dbReference type="Rhea" id="RHEA:60260"/>
        <dbReference type="Rhea" id="RHEA-COMP:15537"/>
        <dbReference type="Rhea" id="RHEA-COMP:15547"/>
        <dbReference type="ChEBI" id="CHEBI:15378"/>
        <dbReference type="ChEBI" id="CHEBI:29969"/>
        <dbReference type="ChEBI" id="CHEBI:57856"/>
        <dbReference type="ChEBI" id="CHEBI:59789"/>
        <dbReference type="ChEBI" id="CHEBI:61961"/>
        <dbReference type="EC" id="2.1.1.354"/>
    </reaction>
</comment>
<dbReference type="Gene3D" id="2.170.270.10">
    <property type="entry name" value="SET domain"/>
    <property type="match status" value="1"/>
</dbReference>
<feature type="region of interest" description="Disordered" evidence="13">
    <location>
        <begin position="584"/>
        <end position="611"/>
    </location>
</feature>
<evidence type="ECO:0000256" key="9">
    <source>
        <dbReference type="ARBA" id="ARBA00047571"/>
    </source>
</evidence>
<evidence type="ECO:0000256" key="5">
    <source>
        <dbReference type="ARBA" id="ARBA00022691"/>
    </source>
</evidence>
<dbReference type="InterPro" id="IPR044570">
    <property type="entry name" value="Set1-like"/>
</dbReference>
<feature type="compositionally biased region" description="Polar residues" evidence="13">
    <location>
        <begin position="602"/>
        <end position="611"/>
    </location>
</feature>
<dbReference type="PRINTS" id="PR00503">
    <property type="entry name" value="BROMODOMAIN"/>
</dbReference>
<evidence type="ECO:0000256" key="7">
    <source>
        <dbReference type="ARBA" id="ARBA00023117"/>
    </source>
</evidence>
<evidence type="ECO:0000256" key="13">
    <source>
        <dbReference type="SAM" id="MobiDB-lite"/>
    </source>
</evidence>
<dbReference type="AlphaFoldDB" id="A0A7R9VS13"/>
<dbReference type="PANTHER" id="PTHR45814:SF2">
    <property type="entry name" value="HISTONE-LYSINE N-METHYLTRANSFERASE SETD1"/>
    <property type="match status" value="1"/>
</dbReference>
<dbReference type="CDD" id="cd04369">
    <property type="entry name" value="Bromodomain"/>
    <property type="match status" value="1"/>
</dbReference>
<evidence type="ECO:0000256" key="3">
    <source>
        <dbReference type="ARBA" id="ARBA00022603"/>
    </source>
</evidence>
<feature type="region of interest" description="Disordered" evidence="13">
    <location>
        <begin position="183"/>
        <end position="212"/>
    </location>
</feature>
<comment type="subcellular location">
    <subcellularLocation>
        <location evidence="1">Nucleus</location>
    </subcellularLocation>
</comment>
<accession>A0A7R9VS13</accession>
<dbReference type="InterPro" id="IPR036427">
    <property type="entry name" value="Bromodomain-like_sf"/>
</dbReference>
<keyword evidence="3" id="KW-0489">Methyltransferase</keyword>
<dbReference type="Pfam" id="PF00856">
    <property type="entry name" value="SET"/>
    <property type="match status" value="1"/>
</dbReference>
<feature type="domain" description="Post-SET" evidence="16">
    <location>
        <begin position="551"/>
        <end position="567"/>
    </location>
</feature>
<feature type="domain" description="Bromo" evidence="14">
    <location>
        <begin position="90"/>
        <end position="144"/>
    </location>
</feature>
<evidence type="ECO:0000256" key="10">
    <source>
        <dbReference type="ARBA" id="ARBA00047583"/>
    </source>
</evidence>
<evidence type="ECO:0000256" key="8">
    <source>
        <dbReference type="ARBA" id="ARBA00023242"/>
    </source>
</evidence>
<dbReference type="InterPro" id="IPR003616">
    <property type="entry name" value="Post-SET_dom"/>
</dbReference>
<sequence>MAEDAPVAPQAKFSPPKLRYRGSADGSVTNAGSAPTGRENEQDRQVIAEAHKEDADELVRKCIFIACCGILMGLLRRDPLRLFAEPVPPNIEGYAKIVKRPIDFSVIRRRVLKGRYTTLKSFVQDARLLCANALVFNPEGSIYAITAKDLYESLEAMQKRASYWISAMRNAHASHFAKFGGRLTKDTEEPHGEVSEESGDHTKGSRSEDDPFREIRVSWPGAAEMLDQGDYFKSQLRSDFLRTRENETAYYGTLVVRRIAAAAEASLASTPELGGMHQPCVRRSFKGDETLRDYVDLTVAGVNGPVQLRDEPSWREESVLRFLRNIQNRRIETRTSSESGCARCDGVRTDAEEAKLAMREATMRRRRRSDGVRPRVHESRLGQSAGLASANARERVANEAEAGEDTLRTTSGEVITSTARDKSVSVRGSRIHGWGLYTDHPFRKGEIVAEYVGEYVSNAVADAREKMYRRMRIQDYQFRVNNDLVIDATLQGGHARYINHSCDPNCAAKIIEGRPPNKQLKRVIIVSQRNIPAMEEITYDYQFPLELDLAKRIPCNCGSKLCRGFMNWDLPEVGSKTTRYQMMKASRTRDRATRKAGGRMASTRQMSTSNK</sequence>
<comment type="catalytic activity">
    <reaction evidence="11">
        <text>N(6),N(6)-dimethyl-L-lysyl(4)-[histone H3] + S-adenosyl-L-methionine = N(6),N(6),N(6)-trimethyl-L-lysyl(4)-[histone H3] + S-adenosyl-L-homocysteine + H(+)</text>
        <dbReference type="Rhea" id="RHEA:60272"/>
        <dbReference type="Rhea" id="RHEA-COMP:15537"/>
        <dbReference type="Rhea" id="RHEA-COMP:15540"/>
        <dbReference type="ChEBI" id="CHEBI:15378"/>
        <dbReference type="ChEBI" id="CHEBI:57856"/>
        <dbReference type="ChEBI" id="CHEBI:59789"/>
        <dbReference type="ChEBI" id="CHEBI:61961"/>
        <dbReference type="ChEBI" id="CHEBI:61976"/>
    </reaction>
</comment>
<dbReference type="InterPro" id="IPR001214">
    <property type="entry name" value="SET_dom"/>
</dbReference>
<evidence type="ECO:0000256" key="11">
    <source>
        <dbReference type="ARBA" id="ARBA00049129"/>
    </source>
</evidence>
<feature type="domain" description="SET" evidence="15">
    <location>
        <begin position="422"/>
        <end position="542"/>
    </location>
</feature>
<evidence type="ECO:0000256" key="6">
    <source>
        <dbReference type="ARBA" id="ARBA00022853"/>
    </source>
</evidence>
<keyword evidence="7 12" id="KW-0103">Bromodomain</keyword>
<evidence type="ECO:0000256" key="2">
    <source>
        <dbReference type="ARBA" id="ARBA00012182"/>
    </source>
</evidence>
<keyword evidence="4" id="KW-0808">Transferase</keyword>
<dbReference type="SMART" id="SM00508">
    <property type="entry name" value="PostSET"/>
    <property type="match status" value="1"/>
</dbReference>
<dbReference type="EMBL" id="HBED01012808">
    <property type="protein sequence ID" value="CAD8303381.1"/>
    <property type="molecule type" value="Transcribed_RNA"/>
</dbReference>
<evidence type="ECO:0000259" key="16">
    <source>
        <dbReference type="PROSITE" id="PS50868"/>
    </source>
</evidence>
<dbReference type="GO" id="GO:0048188">
    <property type="term" value="C:Set1C/COMPASS complex"/>
    <property type="evidence" value="ECO:0007669"/>
    <property type="project" value="TreeGrafter"/>
</dbReference>
<keyword evidence="8" id="KW-0539">Nucleus</keyword>
<dbReference type="EC" id="2.1.1.354" evidence="2"/>
<dbReference type="SUPFAM" id="SSF82199">
    <property type="entry name" value="SET domain"/>
    <property type="match status" value="1"/>
</dbReference>
<evidence type="ECO:0000256" key="4">
    <source>
        <dbReference type="ARBA" id="ARBA00022679"/>
    </source>
</evidence>